<sequence>MSFNENLKRDYHYDDSEEEQDWYECDSQPCPYRYNLPTYNPDFEPSRIPARDDQHDEKAVADTNRRHREAEEALEEKRRQEIEEELLRQREQEQEQLKLQQEEQRKRQREEEEKQQLGEELARKLTIVKEEDENPEKPNPGGPRVIRSRPRSQIQTPRTQPEQIPLPIEFTETKPTETEIPAEPETEPEVPPPAYSKEDT</sequence>
<gene>
    <name evidence="2" type="ORF">DFP72DRAFT_1069072</name>
</gene>
<feature type="compositionally biased region" description="Basic and acidic residues" evidence="1">
    <location>
        <begin position="1"/>
        <end position="14"/>
    </location>
</feature>
<evidence type="ECO:0000313" key="3">
    <source>
        <dbReference type="Proteomes" id="UP000521943"/>
    </source>
</evidence>
<protein>
    <submittedName>
        <fullName evidence="2">Uncharacterized protein</fullName>
    </submittedName>
</protein>
<reference evidence="2 3" key="1">
    <citation type="submission" date="2020-07" db="EMBL/GenBank/DDBJ databases">
        <title>Comparative genomics of pyrophilous fungi reveals a link between fire events and developmental genes.</title>
        <authorList>
            <consortium name="DOE Joint Genome Institute"/>
            <person name="Steindorff A.S."/>
            <person name="Carver A."/>
            <person name="Calhoun S."/>
            <person name="Stillman K."/>
            <person name="Liu H."/>
            <person name="Lipzen A."/>
            <person name="Pangilinan J."/>
            <person name="Labutti K."/>
            <person name="Bruns T.D."/>
            <person name="Grigoriev I.V."/>
        </authorList>
    </citation>
    <scope>NUCLEOTIDE SEQUENCE [LARGE SCALE GENOMIC DNA]</scope>
    <source>
        <strain evidence="2 3">CBS 144469</strain>
    </source>
</reference>
<proteinExistence type="predicted"/>
<evidence type="ECO:0000313" key="2">
    <source>
        <dbReference type="EMBL" id="KAF6753864.1"/>
    </source>
</evidence>
<evidence type="ECO:0000256" key="1">
    <source>
        <dbReference type="SAM" id="MobiDB-lite"/>
    </source>
</evidence>
<feature type="region of interest" description="Disordered" evidence="1">
    <location>
        <begin position="92"/>
        <end position="200"/>
    </location>
</feature>
<feature type="compositionally biased region" description="Basic and acidic residues" evidence="1">
    <location>
        <begin position="92"/>
        <end position="129"/>
    </location>
</feature>
<feature type="compositionally biased region" description="Basic and acidic residues" evidence="1">
    <location>
        <begin position="49"/>
        <end position="78"/>
    </location>
</feature>
<dbReference type="AlphaFoldDB" id="A0A8H6HVB2"/>
<comment type="caution">
    <text evidence="2">The sequence shown here is derived from an EMBL/GenBank/DDBJ whole genome shotgun (WGS) entry which is preliminary data.</text>
</comment>
<organism evidence="2 3">
    <name type="scientific">Ephemerocybe angulata</name>
    <dbReference type="NCBI Taxonomy" id="980116"/>
    <lineage>
        <taxon>Eukaryota</taxon>
        <taxon>Fungi</taxon>
        <taxon>Dikarya</taxon>
        <taxon>Basidiomycota</taxon>
        <taxon>Agaricomycotina</taxon>
        <taxon>Agaricomycetes</taxon>
        <taxon>Agaricomycetidae</taxon>
        <taxon>Agaricales</taxon>
        <taxon>Agaricineae</taxon>
        <taxon>Psathyrellaceae</taxon>
        <taxon>Ephemerocybe</taxon>
    </lineage>
</organism>
<dbReference type="EMBL" id="JACGCI010000037">
    <property type="protein sequence ID" value="KAF6753864.1"/>
    <property type="molecule type" value="Genomic_DNA"/>
</dbReference>
<feature type="region of interest" description="Disordered" evidence="1">
    <location>
        <begin position="1"/>
        <end position="78"/>
    </location>
</feature>
<feature type="compositionally biased region" description="Polar residues" evidence="1">
    <location>
        <begin position="151"/>
        <end position="162"/>
    </location>
</feature>
<name>A0A8H6HVB2_9AGAR</name>
<dbReference type="Proteomes" id="UP000521943">
    <property type="component" value="Unassembled WGS sequence"/>
</dbReference>
<accession>A0A8H6HVB2</accession>
<keyword evidence="3" id="KW-1185">Reference proteome</keyword>
<feature type="compositionally biased region" description="Acidic residues" evidence="1">
    <location>
        <begin position="15"/>
        <end position="24"/>
    </location>
</feature>